<evidence type="ECO:0000256" key="6">
    <source>
        <dbReference type="SAM" id="Coils"/>
    </source>
</evidence>
<dbReference type="InterPro" id="IPR038109">
    <property type="entry name" value="DNA_bind_recomb_sf"/>
</dbReference>
<evidence type="ECO:0000313" key="9">
    <source>
        <dbReference type="EMBL" id="SKA87664.1"/>
    </source>
</evidence>
<keyword evidence="10" id="KW-1185">Reference proteome</keyword>
<dbReference type="PROSITE" id="PS00397">
    <property type="entry name" value="RECOMBINASES_1"/>
    <property type="match status" value="1"/>
</dbReference>
<organism evidence="9 10">
    <name type="scientific">Sporosarcina newyorkensis</name>
    <dbReference type="NCBI Taxonomy" id="759851"/>
    <lineage>
        <taxon>Bacteria</taxon>
        <taxon>Bacillati</taxon>
        <taxon>Bacillota</taxon>
        <taxon>Bacilli</taxon>
        <taxon>Bacillales</taxon>
        <taxon>Caryophanaceae</taxon>
        <taxon>Sporosarcina</taxon>
    </lineage>
</organism>
<dbReference type="InterPro" id="IPR036162">
    <property type="entry name" value="Resolvase-like_N_sf"/>
</dbReference>
<keyword evidence="3" id="KW-0233">DNA recombination</keyword>
<feature type="domain" description="Resolvase/invertase-type recombinase catalytic" evidence="7">
    <location>
        <begin position="2"/>
        <end position="148"/>
    </location>
</feature>
<keyword evidence="1" id="KW-0229">DNA integration</keyword>
<dbReference type="PROSITE" id="PS51736">
    <property type="entry name" value="RECOMBINASES_3"/>
    <property type="match status" value="1"/>
</dbReference>
<evidence type="ECO:0000259" key="8">
    <source>
        <dbReference type="PROSITE" id="PS51737"/>
    </source>
</evidence>
<reference evidence="10" key="1">
    <citation type="submission" date="2017-02" db="EMBL/GenBank/DDBJ databases">
        <authorList>
            <person name="Varghese N."/>
            <person name="Submissions S."/>
        </authorList>
    </citation>
    <scope>NUCLEOTIDE SEQUENCE [LARGE SCALE GENOMIC DNA]</scope>
    <source>
        <strain evidence="10">DSM 23966</strain>
    </source>
</reference>
<keyword evidence="2" id="KW-0238">DNA-binding</keyword>
<proteinExistence type="predicted"/>
<dbReference type="GO" id="GO:0003677">
    <property type="term" value="F:DNA binding"/>
    <property type="evidence" value="ECO:0007669"/>
    <property type="project" value="UniProtKB-KW"/>
</dbReference>
<evidence type="ECO:0000256" key="5">
    <source>
        <dbReference type="PROSITE-ProRule" id="PRU10137"/>
    </source>
</evidence>
<feature type="domain" description="Recombinase" evidence="8">
    <location>
        <begin position="155"/>
        <end position="266"/>
    </location>
</feature>
<accession>A0A1T4XDM9</accession>
<dbReference type="Pfam" id="PF00239">
    <property type="entry name" value="Resolvase"/>
    <property type="match status" value="1"/>
</dbReference>
<dbReference type="SMART" id="SM00857">
    <property type="entry name" value="Resolvase"/>
    <property type="match status" value="1"/>
</dbReference>
<dbReference type="PROSITE" id="PS51737">
    <property type="entry name" value="RECOMBINASE_DNA_BIND"/>
    <property type="match status" value="1"/>
</dbReference>
<dbReference type="PANTHER" id="PTHR30461">
    <property type="entry name" value="DNA-INVERTASE FROM LAMBDOID PROPHAGE"/>
    <property type="match status" value="1"/>
</dbReference>
<dbReference type="Proteomes" id="UP000190042">
    <property type="component" value="Unassembled WGS sequence"/>
</dbReference>
<dbReference type="Gene3D" id="3.90.1750.20">
    <property type="entry name" value="Putative Large Serine Recombinase, Chain B, Domain 2"/>
    <property type="match status" value="1"/>
</dbReference>
<dbReference type="EMBL" id="FUYJ01000001">
    <property type="protein sequence ID" value="SKA87664.1"/>
    <property type="molecule type" value="Genomic_DNA"/>
</dbReference>
<feature type="coiled-coil region" evidence="6">
    <location>
        <begin position="397"/>
        <end position="424"/>
    </location>
</feature>
<dbReference type="InterPro" id="IPR011109">
    <property type="entry name" value="DNA_bind_recombinase_dom"/>
</dbReference>
<protein>
    <submittedName>
        <fullName evidence="9">Site-specific DNA recombinase</fullName>
    </submittedName>
</protein>
<evidence type="ECO:0000256" key="3">
    <source>
        <dbReference type="ARBA" id="ARBA00023172"/>
    </source>
</evidence>
<dbReference type="GO" id="GO:0015074">
    <property type="term" value="P:DNA integration"/>
    <property type="evidence" value="ECO:0007669"/>
    <property type="project" value="UniProtKB-KW"/>
</dbReference>
<keyword evidence="6" id="KW-0175">Coiled coil</keyword>
<dbReference type="InterPro" id="IPR006119">
    <property type="entry name" value="Resolv_N"/>
</dbReference>
<evidence type="ECO:0000256" key="4">
    <source>
        <dbReference type="PIRSR" id="PIRSR606118-50"/>
    </source>
</evidence>
<dbReference type="Pfam" id="PF07508">
    <property type="entry name" value="Recombinase"/>
    <property type="match status" value="1"/>
</dbReference>
<dbReference type="CDD" id="cd00338">
    <property type="entry name" value="Ser_Recombinase"/>
    <property type="match status" value="1"/>
</dbReference>
<dbReference type="RefSeq" id="WP_078816480.1">
    <property type="nucleotide sequence ID" value="NZ_FUYJ01000001.1"/>
</dbReference>
<dbReference type="Gene3D" id="3.40.50.1390">
    <property type="entry name" value="Resolvase, N-terminal catalytic domain"/>
    <property type="match status" value="1"/>
</dbReference>
<dbReference type="SUPFAM" id="SSF53041">
    <property type="entry name" value="Resolvase-like"/>
    <property type="match status" value="1"/>
</dbReference>
<dbReference type="AlphaFoldDB" id="A0A1T4XDM9"/>
<dbReference type="PANTHER" id="PTHR30461:SF23">
    <property type="entry name" value="DNA RECOMBINASE-RELATED"/>
    <property type="match status" value="1"/>
</dbReference>
<dbReference type="GO" id="GO:0000150">
    <property type="term" value="F:DNA strand exchange activity"/>
    <property type="evidence" value="ECO:0007669"/>
    <property type="project" value="InterPro"/>
</dbReference>
<dbReference type="InterPro" id="IPR006118">
    <property type="entry name" value="Recombinase_CS"/>
</dbReference>
<evidence type="ECO:0000256" key="2">
    <source>
        <dbReference type="ARBA" id="ARBA00023125"/>
    </source>
</evidence>
<feature type="active site" description="O-(5'-phospho-DNA)-serine intermediate" evidence="4 5">
    <location>
        <position position="10"/>
    </location>
</feature>
<name>A0A1T4XDM9_9BACL</name>
<gene>
    <name evidence="9" type="ORF">SAMN04244570_0544</name>
</gene>
<sequence>MKAAIYIRVSTKLQEDRYSLNAQTIELTRYAKSQNWHIVDIFKDVDSGTKLDKDGLEAMLDLVEDGKIDVVLCIEQDRLSRLDTIKWEYLKGVLRENRVKIAEPGSVVDLANEDDEFISDLKNLLAQRSRRDLLRKMMRGKRQKTREGKVWGKQPEEYRYNKDTEELTVNEERSWLIPYIDDLYIEKRLGATAIARELNKICKTAEGKQWTSQQVLSKLKNPAYHGTLQKSFSNGETITVPNVYPPLRTELMYARIQNELSKRYRCKPADPHFLRDVKIICDSCQKEISVKKQYTYNRDKSQRYGLYVLTHSNEETYRACQVKPTINDKRIKHRITKAVKDILTDTSKIAEYIDSDFDEAELSRLAADVKRLEKMKSDVHSKMDKLLDLYLDDKWSKEKLDERHRLLEKQAHQIQNDLKERKRKRNLIQKDKLNFDTVAEFFGVASRFEELLDPVDQQKLIGSLFPSATLGDDLLILHALLPQEVTVDVKIRIESMEEAKEREILENARERYALAQKTLTQHRGLSLEALSKMIGSQPSTLKLDQERFGSFKHLAPNKQCPDLKKQRVIVLQDELRKNPKLSGRQLEKLTGINRKMIYKIMEEEELKR</sequence>
<evidence type="ECO:0000256" key="1">
    <source>
        <dbReference type="ARBA" id="ARBA00022908"/>
    </source>
</evidence>
<evidence type="ECO:0000259" key="7">
    <source>
        <dbReference type="PROSITE" id="PS51736"/>
    </source>
</evidence>
<evidence type="ECO:0000313" key="10">
    <source>
        <dbReference type="Proteomes" id="UP000190042"/>
    </source>
</evidence>
<dbReference type="InterPro" id="IPR050639">
    <property type="entry name" value="SSR_resolvase"/>
</dbReference>